<sequence>MVCVAVGQFSAGTDKDANLTALGALTERAAASGARLIVFPEYSMYATRALDTGILDSAEPIDGPFATKVAELARRYRIRVLYGMNEALPGERRVANTLLAFGPDGEPLARYRKVHLFDAFGFAESDWVTPGEPTQLCTFDLDGLRFGAMTCYDLRFPELARRLTDAGAEALVVPAQWAPGPQKEDHWRLLTRARAVENTAYLLAADQCAPTGAGNSVIVDPMGVPVAGVAEAAGVAVTTLDAERVAAVRRRLPSLRHRRFRITAGDPETAGAAAGTPGNPAPLPDAGGDA</sequence>
<proteinExistence type="inferred from homology"/>
<organism evidence="4 5">
    <name type="scientific">Actinocatenispora thailandica</name>
    <dbReference type="NCBI Taxonomy" id="227318"/>
    <lineage>
        <taxon>Bacteria</taxon>
        <taxon>Bacillati</taxon>
        <taxon>Actinomycetota</taxon>
        <taxon>Actinomycetes</taxon>
        <taxon>Micromonosporales</taxon>
        <taxon>Micromonosporaceae</taxon>
        <taxon>Actinocatenispora</taxon>
    </lineage>
</organism>
<feature type="domain" description="CN hydrolase" evidence="3">
    <location>
        <begin position="2"/>
        <end position="242"/>
    </location>
</feature>
<evidence type="ECO:0000313" key="4">
    <source>
        <dbReference type="EMBL" id="BCJ38255.1"/>
    </source>
</evidence>
<dbReference type="CDD" id="cd07581">
    <property type="entry name" value="nitrilase_3"/>
    <property type="match status" value="1"/>
</dbReference>
<dbReference type="EMBL" id="AP023355">
    <property type="protein sequence ID" value="BCJ38255.1"/>
    <property type="molecule type" value="Genomic_DNA"/>
</dbReference>
<dbReference type="Pfam" id="PF00795">
    <property type="entry name" value="CN_hydrolase"/>
    <property type="match status" value="1"/>
</dbReference>
<reference evidence="4 5" key="1">
    <citation type="submission" date="2020-08" db="EMBL/GenBank/DDBJ databases">
        <title>Whole genome shotgun sequence of Actinocatenispora thailandica NBRC 105041.</title>
        <authorList>
            <person name="Komaki H."/>
            <person name="Tamura T."/>
        </authorList>
    </citation>
    <scope>NUCLEOTIDE SEQUENCE [LARGE SCALE GENOMIC DNA]</scope>
    <source>
        <strain evidence="4 5">NBRC 105041</strain>
    </source>
</reference>
<evidence type="ECO:0000256" key="2">
    <source>
        <dbReference type="SAM" id="MobiDB-lite"/>
    </source>
</evidence>
<dbReference type="Gene3D" id="3.60.110.10">
    <property type="entry name" value="Carbon-nitrogen hydrolase"/>
    <property type="match status" value="1"/>
</dbReference>
<feature type="compositionally biased region" description="Low complexity" evidence="2">
    <location>
        <begin position="263"/>
        <end position="278"/>
    </location>
</feature>
<protein>
    <submittedName>
        <fullName evidence="4">Hydrolase</fullName>
    </submittedName>
</protein>
<dbReference type="Proteomes" id="UP000611640">
    <property type="component" value="Chromosome"/>
</dbReference>
<dbReference type="RefSeq" id="WP_203964320.1">
    <property type="nucleotide sequence ID" value="NZ_AP023355.1"/>
</dbReference>
<dbReference type="PANTHER" id="PTHR23088:SF27">
    <property type="entry name" value="DEAMINATED GLUTATHIONE AMIDASE"/>
    <property type="match status" value="1"/>
</dbReference>
<evidence type="ECO:0000313" key="5">
    <source>
        <dbReference type="Proteomes" id="UP000611640"/>
    </source>
</evidence>
<dbReference type="InterPro" id="IPR001110">
    <property type="entry name" value="UPF0012_CS"/>
</dbReference>
<keyword evidence="5" id="KW-1185">Reference proteome</keyword>
<gene>
    <name evidence="4" type="ORF">Athai_57580</name>
</gene>
<dbReference type="PROSITE" id="PS50263">
    <property type="entry name" value="CN_HYDROLASE"/>
    <property type="match status" value="1"/>
</dbReference>
<dbReference type="InterPro" id="IPR036526">
    <property type="entry name" value="C-N_Hydrolase_sf"/>
</dbReference>
<evidence type="ECO:0000256" key="1">
    <source>
        <dbReference type="ARBA" id="ARBA00010613"/>
    </source>
</evidence>
<dbReference type="KEGG" id="atl:Athai_57580"/>
<dbReference type="PROSITE" id="PS01227">
    <property type="entry name" value="UPF0012"/>
    <property type="match status" value="1"/>
</dbReference>
<dbReference type="PANTHER" id="PTHR23088">
    <property type="entry name" value="NITRILASE-RELATED"/>
    <property type="match status" value="1"/>
</dbReference>
<comment type="similarity">
    <text evidence="1">Belongs to the carbon-nitrogen hydrolase superfamily. NIT1/NIT2 family.</text>
</comment>
<name>A0A7R7DV26_9ACTN</name>
<keyword evidence="4" id="KW-0378">Hydrolase</keyword>
<dbReference type="SUPFAM" id="SSF56317">
    <property type="entry name" value="Carbon-nitrogen hydrolase"/>
    <property type="match status" value="1"/>
</dbReference>
<feature type="region of interest" description="Disordered" evidence="2">
    <location>
        <begin position="263"/>
        <end position="290"/>
    </location>
</feature>
<evidence type="ECO:0000259" key="3">
    <source>
        <dbReference type="PROSITE" id="PS50263"/>
    </source>
</evidence>
<dbReference type="GO" id="GO:0016787">
    <property type="term" value="F:hydrolase activity"/>
    <property type="evidence" value="ECO:0007669"/>
    <property type="project" value="UniProtKB-KW"/>
</dbReference>
<dbReference type="InterPro" id="IPR003010">
    <property type="entry name" value="C-N_Hydrolase"/>
</dbReference>
<dbReference type="AlphaFoldDB" id="A0A7R7DV26"/>
<accession>A0A7R7DV26</accession>